<dbReference type="GO" id="GO:0016787">
    <property type="term" value="F:hydrolase activity"/>
    <property type="evidence" value="ECO:0007669"/>
    <property type="project" value="InterPro"/>
</dbReference>
<dbReference type="AlphaFoldDB" id="A0A7J2U4J8"/>
<accession>A0A7J2U4J8</accession>
<dbReference type="EMBL" id="DSEU01000059">
    <property type="protein sequence ID" value="HEM67626.1"/>
    <property type="molecule type" value="Genomic_DNA"/>
</dbReference>
<evidence type="ECO:0000259" key="1">
    <source>
        <dbReference type="Pfam" id="PF07859"/>
    </source>
</evidence>
<dbReference type="Gene3D" id="3.40.50.1820">
    <property type="entry name" value="alpha/beta hydrolase"/>
    <property type="match status" value="1"/>
</dbReference>
<gene>
    <name evidence="2" type="ORF">ENO26_08735</name>
</gene>
<name>A0A7J2U4J8_9CREN</name>
<protein>
    <recommendedName>
        <fullName evidence="1">Alpha/beta hydrolase fold-3 domain-containing protein</fullName>
    </recommendedName>
</protein>
<proteinExistence type="predicted"/>
<sequence length="62" mass="7110">MTTERDAIRDRGETYAKRLRGAGVPVIAVRINGTGHILYEKHGKFVNLLMTMYLRNILTHQL</sequence>
<comment type="caution">
    <text evidence="2">The sequence shown here is derived from an EMBL/GenBank/DDBJ whole genome shotgun (WGS) entry which is preliminary data.</text>
</comment>
<dbReference type="SUPFAM" id="SSF53474">
    <property type="entry name" value="alpha/beta-Hydrolases"/>
    <property type="match status" value="1"/>
</dbReference>
<dbReference type="InterPro" id="IPR013094">
    <property type="entry name" value="AB_hydrolase_3"/>
</dbReference>
<feature type="domain" description="Alpha/beta hydrolase fold-3" evidence="1">
    <location>
        <begin position="1"/>
        <end position="37"/>
    </location>
</feature>
<organism evidence="2">
    <name type="scientific">Ignisphaera aggregans</name>
    <dbReference type="NCBI Taxonomy" id="334771"/>
    <lineage>
        <taxon>Archaea</taxon>
        <taxon>Thermoproteota</taxon>
        <taxon>Thermoprotei</taxon>
        <taxon>Desulfurococcales</taxon>
        <taxon>Desulfurococcaceae</taxon>
        <taxon>Ignisphaera</taxon>
    </lineage>
</organism>
<evidence type="ECO:0000313" key="2">
    <source>
        <dbReference type="EMBL" id="HEM67626.1"/>
    </source>
</evidence>
<reference evidence="2" key="1">
    <citation type="journal article" date="2020" name="mSystems">
        <title>Genome- and Community-Level Interaction Insights into Carbon Utilization and Element Cycling Functions of Hydrothermarchaeota in Hydrothermal Sediment.</title>
        <authorList>
            <person name="Zhou Z."/>
            <person name="Liu Y."/>
            <person name="Xu W."/>
            <person name="Pan J."/>
            <person name="Luo Z.H."/>
            <person name="Li M."/>
        </authorList>
    </citation>
    <scope>NUCLEOTIDE SEQUENCE [LARGE SCALE GENOMIC DNA]</scope>
    <source>
        <strain evidence="2">SpSt-125</strain>
    </source>
</reference>
<dbReference type="InterPro" id="IPR029058">
    <property type="entry name" value="AB_hydrolase_fold"/>
</dbReference>
<dbReference type="Pfam" id="PF07859">
    <property type="entry name" value="Abhydrolase_3"/>
    <property type="match status" value="1"/>
</dbReference>